<feature type="compositionally biased region" description="Basic and acidic residues" evidence="9">
    <location>
        <begin position="1238"/>
        <end position="1248"/>
    </location>
</feature>
<feature type="region of interest" description="Disordered" evidence="9">
    <location>
        <begin position="2484"/>
        <end position="2530"/>
    </location>
</feature>
<feature type="compositionally biased region" description="Basic residues" evidence="9">
    <location>
        <begin position="2311"/>
        <end position="2325"/>
    </location>
</feature>
<feature type="compositionally biased region" description="Basic and acidic residues" evidence="9">
    <location>
        <begin position="1201"/>
        <end position="1223"/>
    </location>
</feature>
<keyword evidence="5" id="KW-0862">Zinc</keyword>
<keyword evidence="6" id="KW-0238">DNA-binding</keyword>
<comment type="caution">
    <text evidence="11">The sequence shown here is derived from an EMBL/GenBank/DDBJ whole genome shotgun (WGS) entry which is preliminary data.</text>
</comment>
<feature type="region of interest" description="Disordered" evidence="9">
    <location>
        <begin position="380"/>
        <end position="421"/>
    </location>
</feature>
<feature type="compositionally biased region" description="Polar residues" evidence="9">
    <location>
        <begin position="3948"/>
        <end position="3964"/>
    </location>
</feature>
<organism evidence="11 12">
    <name type="scientific">Pararge aegeria aegeria</name>
    <dbReference type="NCBI Taxonomy" id="348720"/>
    <lineage>
        <taxon>Eukaryota</taxon>
        <taxon>Metazoa</taxon>
        <taxon>Ecdysozoa</taxon>
        <taxon>Arthropoda</taxon>
        <taxon>Hexapoda</taxon>
        <taxon>Insecta</taxon>
        <taxon>Pterygota</taxon>
        <taxon>Neoptera</taxon>
        <taxon>Endopterygota</taxon>
        <taxon>Lepidoptera</taxon>
        <taxon>Glossata</taxon>
        <taxon>Ditrysia</taxon>
        <taxon>Papilionoidea</taxon>
        <taxon>Nymphalidae</taxon>
        <taxon>Satyrinae</taxon>
        <taxon>Satyrini</taxon>
        <taxon>Parargina</taxon>
        <taxon>Pararge</taxon>
    </lineage>
</organism>
<feature type="region of interest" description="Disordered" evidence="9">
    <location>
        <begin position="1050"/>
        <end position="1178"/>
    </location>
</feature>
<feature type="region of interest" description="Disordered" evidence="9">
    <location>
        <begin position="931"/>
        <end position="953"/>
    </location>
</feature>
<evidence type="ECO:0000256" key="5">
    <source>
        <dbReference type="ARBA" id="ARBA00022833"/>
    </source>
</evidence>
<evidence type="ECO:0000313" key="12">
    <source>
        <dbReference type="Proteomes" id="UP000838756"/>
    </source>
</evidence>
<comment type="subcellular location">
    <subcellularLocation>
        <location evidence="1">Nucleus</location>
    </subcellularLocation>
</comment>
<evidence type="ECO:0000256" key="7">
    <source>
        <dbReference type="ARBA" id="ARBA00023242"/>
    </source>
</evidence>
<feature type="compositionally biased region" description="Polar residues" evidence="9">
    <location>
        <begin position="381"/>
        <end position="393"/>
    </location>
</feature>
<evidence type="ECO:0000256" key="1">
    <source>
        <dbReference type="ARBA" id="ARBA00004123"/>
    </source>
</evidence>
<dbReference type="Gene3D" id="3.30.160.60">
    <property type="entry name" value="Classic Zinc Finger"/>
    <property type="match status" value="3"/>
</dbReference>
<feature type="domain" description="C2H2-type" evidence="10">
    <location>
        <begin position="3809"/>
        <end position="3837"/>
    </location>
</feature>
<dbReference type="PROSITE" id="PS00028">
    <property type="entry name" value="ZINC_FINGER_C2H2_1"/>
    <property type="match status" value="3"/>
</dbReference>
<feature type="compositionally biased region" description="Basic and acidic residues" evidence="9">
    <location>
        <begin position="937"/>
        <end position="953"/>
    </location>
</feature>
<feature type="region of interest" description="Disordered" evidence="9">
    <location>
        <begin position="509"/>
        <end position="538"/>
    </location>
</feature>
<keyword evidence="4 8" id="KW-0863">Zinc-finger</keyword>
<feature type="region of interest" description="Disordered" evidence="9">
    <location>
        <begin position="2395"/>
        <end position="2463"/>
    </location>
</feature>
<evidence type="ECO:0000256" key="8">
    <source>
        <dbReference type="PROSITE-ProRule" id="PRU00042"/>
    </source>
</evidence>
<evidence type="ECO:0000256" key="2">
    <source>
        <dbReference type="ARBA" id="ARBA00022723"/>
    </source>
</evidence>
<feature type="compositionally biased region" description="Low complexity" evidence="9">
    <location>
        <begin position="2514"/>
        <end position="2523"/>
    </location>
</feature>
<keyword evidence="12" id="KW-1185">Reference proteome</keyword>
<feature type="compositionally biased region" description="Polar residues" evidence="9">
    <location>
        <begin position="860"/>
        <end position="870"/>
    </location>
</feature>
<evidence type="ECO:0000256" key="6">
    <source>
        <dbReference type="ARBA" id="ARBA00023125"/>
    </source>
</evidence>
<feature type="compositionally biased region" description="Basic and acidic residues" evidence="9">
    <location>
        <begin position="394"/>
        <end position="403"/>
    </location>
</feature>
<feature type="region of interest" description="Disordered" evidence="9">
    <location>
        <begin position="1654"/>
        <end position="1709"/>
    </location>
</feature>
<keyword evidence="2" id="KW-0479">Metal-binding</keyword>
<accession>A0A8S4R5V6</accession>
<name>A0A8S4R5V6_9NEOP</name>
<feature type="compositionally biased region" description="Polar residues" evidence="9">
    <location>
        <begin position="184"/>
        <end position="193"/>
    </location>
</feature>
<dbReference type="SMART" id="SM00355">
    <property type="entry name" value="ZnF_C2H2"/>
    <property type="match status" value="22"/>
</dbReference>
<feature type="domain" description="C2H2-type" evidence="10">
    <location>
        <begin position="3566"/>
        <end position="3593"/>
    </location>
</feature>
<feature type="compositionally biased region" description="Polar residues" evidence="9">
    <location>
        <begin position="1677"/>
        <end position="1693"/>
    </location>
</feature>
<dbReference type="GO" id="GO:0005634">
    <property type="term" value="C:nucleus"/>
    <property type="evidence" value="ECO:0007669"/>
    <property type="project" value="UniProtKB-SubCell"/>
</dbReference>
<reference evidence="11" key="1">
    <citation type="submission" date="2022-03" db="EMBL/GenBank/DDBJ databases">
        <authorList>
            <person name="Lindestad O."/>
        </authorList>
    </citation>
    <scope>NUCLEOTIDE SEQUENCE</scope>
</reference>
<feature type="domain" description="C2H2-type" evidence="10">
    <location>
        <begin position="4204"/>
        <end position="4232"/>
    </location>
</feature>
<feature type="region of interest" description="Disordered" evidence="9">
    <location>
        <begin position="2780"/>
        <end position="2824"/>
    </location>
</feature>
<evidence type="ECO:0000256" key="4">
    <source>
        <dbReference type="ARBA" id="ARBA00022771"/>
    </source>
</evidence>
<feature type="region of interest" description="Disordered" evidence="9">
    <location>
        <begin position="2310"/>
        <end position="2335"/>
    </location>
</feature>
<feature type="compositionally biased region" description="Polar residues" evidence="9">
    <location>
        <begin position="620"/>
        <end position="630"/>
    </location>
</feature>
<feature type="compositionally biased region" description="Basic and acidic residues" evidence="9">
    <location>
        <begin position="1663"/>
        <end position="1675"/>
    </location>
</feature>
<dbReference type="Proteomes" id="UP000838756">
    <property type="component" value="Unassembled WGS sequence"/>
</dbReference>
<evidence type="ECO:0000313" key="11">
    <source>
        <dbReference type="EMBL" id="CAH2229494.1"/>
    </source>
</evidence>
<evidence type="ECO:0000256" key="9">
    <source>
        <dbReference type="SAM" id="MobiDB-lite"/>
    </source>
</evidence>
<dbReference type="PANTHER" id="PTHR24392">
    <property type="entry name" value="ZINC FINGER PROTEIN"/>
    <property type="match status" value="1"/>
</dbReference>
<dbReference type="PROSITE" id="PS50157">
    <property type="entry name" value="ZINC_FINGER_C2H2_2"/>
    <property type="match status" value="5"/>
</dbReference>
<dbReference type="InterPro" id="IPR013087">
    <property type="entry name" value="Znf_C2H2_type"/>
</dbReference>
<feature type="region of interest" description="Disordered" evidence="9">
    <location>
        <begin position="3943"/>
        <end position="3969"/>
    </location>
</feature>
<feature type="compositionally biased region" description="Basic and acidic residues" evidence="9">
    <location>
        <begin position="1124"/>
        <end position="1134"/>
    </location>
</feature>
<dbReference type="InterPro" id="IPR048385">
    <property type="entry name" value="Med15_central"/>
</dbReference>
<feature type="region of interest" description="Disordered" evidence="9">
    <location>
        <begin position="182"/>
        <end position="217"/>
    </location>
</feature>
<dbReference type="GO" id="GO:0003677">
    <property type="term" value="F:DNA binding"/>
    <property type="evidence" value="ECO:0007669"/>
    <property type="project" value="UniProtKB-KW"/>
</dbReference>
<feature type="compositionally biased region" description="Basic and acidic residues" evidence="9">
    <location>
        <begin position="1088"/>
        <end position="1113"/>
    </location>
</feature>
<feature type="domain" description="C2H2-type" evidence="10">
    <location>
        <begin position="2653"/>
        <end position="2685"/>
    </location>
</feature>
<feature type="region of interest" description="Disordered" evidence="9">
    <location>
        <begin position="687"/>
        <end position="706"/>
    </location>
</feature>
<feature type="compositionally biased region" description="Basic residues" evidence="9">
    <location>
        <begin position="200"/>
        <end position="217"/>
    </location>
</feature>
<evidence type="ECO:0000259" key="10">
    <source>
        <dbReference type="PROSITE" id="PS50157"/>
    </source>
</evidence>
<protein>
    <submittedName>
        <fullName evidence="11">Jg20866 protein</fullName>
    </submittedName>
</protein>
<keyword evidence="3" id="KW-0677">Repeat</keyword>
<dbReference type="EMBL" id="CAKXAJ010024722">
    <property type="protein sequence ID" value="CAH2229494.1"/>
    <property type="molecule type" value="Genomic_DNA"/>
</dbReference>
<feature type="region of interest" description="Disordered" evidence="9">
    <location>
        <begin position="1470"/>
        <end position="1500"/>
    </location>
</feature>
<evidence type="ECO:0000256" key="3">
    <source>
        <dbReference type="ARBA" id="ARBA00022737"/>
    </source>
</evidence>
<feature type="compositionally biased region" description="Basic and acidic residues" evidence="9">
    <location>
        <begin position="2800"/>
        <end position="2817"/>
    </location>
</feature>
<feature type="compositionally biased region" description="Basic and acidic residues" evidence="9">
    <location>
        <begin position="509"/>
        <end position="518"/>
    </location>
</feature>
<dbReference type="OrthoDB" id="4737882at2759"/>
<dbReference type="GO" id="GO:0008270">
    <property type="term" value="F:zinc ion binding"/>
    <property type="evidence" value="ECO:0007669"/>
    <property type="project" value="UniProtKB-KW"/>
</dbReference>
<keyword evidence="7" id="KW-0539">Nucleus</keyword>
<feature type="region of interest" description="Disordered" evidence="9">
    <location>
        <begin position="853"/>
        <end position="879"/>
    </location>
</feature>
<sequence length="4651" mass="524856">MDSEYDRKFEEMKKYIPFLESMIKRLEGTSSGSNPRQAQLDKIKSLRDLLMDKKKRMKMENLLKCEQVLVNLYAKVEQRDALPRPKNDESAKKEKSDLNLVRSKLKSVVSKLQPDPVETLPEIARASETEEVCVPGSKEPALFQRRPNMPSLTVLQLSPSKSKDSSIAKRNYTRILLSPEPSETYWSNETSPEQPLFSRRSPKKSPRKRSPTYHKKERKKILKNKFKPNQSKDLNITLNVPEDSLNSLNTKDILSRIINCSDSDVDIATLRELRTQILGELKETGANDDISDIILKSYKNKTNKQTKDKKIEGSKIKKSEIEEGELSDSESEAIESIYGSLVVLDKNKSVCVGNKSLDKDKPRKIQICLVINSDKTKPIAQDSNVDTSDFETFNDQKGKKNNEESDLENISSTSEQNNDNMTDISEDLLYNELILDRSNTDLGVETKMPEMLHIKQDKSKIGETNLECKKIKEIGSEKKSSENVDTIEPNFYKPILQEENKNVINTSKETEKLEHNSESHSNSNNITVSSEETDDDPVNIPLLEPTKPILEPSKEVSEIDILQALKKEILSETTNVLNTNTTISTLSTPLLHQPKITKVVNAKEIGPKNRISIESYKAKANTSSRPSSTVKNDDVKDDISKKQSLKLTEKECERFNFFSKLTLTESSDDEDKSSMSLDDIYTDFAPKSPDHEDFADTGIKPPVIIPNDPVQAKAVGSETDVDMRKLLPNASDLSSTPLVVEMSKANNFEKEICHIDERVARALLDPRMKRDIASVSNQDTVNIQLVDVEKIQSPSNSNINRNPLINVQSLHMPSNVSLNIPPNIPPLLPNIGPNLTLNMIPKIPLVMTPSRTPNAAKMTPSRTPNMTPSRHTFDSEDYSSHKHVYAPMFPASESRDNIDKSRENNQMQWDTSGGVVSNCPVQRDTDYRDQISNSLQGDKDYRSRSHSVQREIDYRDVRNGSVPNSHSFDQSDRLHFPTAPNNQFGRVDCPSTPIVSYGRLDCPPTPTPSFGNLDCPPTPTPSFGRLDCPPNPTPSIGRLECPPTPMHPFGRSDCPLPPSHPFGRGETHPLLTPNFARSDYNQSCPRSYDPRLNRNSDYDSNQYRDDDRERAFLQERNFYSNPYKTDHHNREQYRRYNCGQRGERNDRNKNYDSKHNYREQAPRHEISGTRSYNREDRDYGRSFTREYEGDRFSRNRSNRGKSYDYRNRNDSKNYDDFIRRSYQSERSVGKSQEPSNTIKDRKAYSKMSEENKVCVNRSGGDGEPSFTIDTSIKSSFQFINSRRKSCSSFDARRQRASSLGRSLSPIDKTLPHETTRVFNKTFNNAGNFTRARSVGREVEESRLDFKDIKADLRSFKFNADFRFSKDTLKNDLSRVSVGSPKNVGHCNDRNLEETYDKSNPYSKYSFRKNNRDPRMRIETTRTPKDYKSSSRDSKNYGIVYSNDNISKGTILGSGYGVKNYKIPKIKRPQAETSKTANVGDEENLSCSKNLPLDSKQKDMQNKSECEIKENNTKNTLDEQNNTLLKNIKQKDVQNFIHCDKKELVNDTKEEKVETENKEIENNEYEMSPSRKNNTKIQKQKNLQVVKNNNTKELSDDESIKKQKEIVTNYLNSTSDSMEGFEKRVTRSTRKTLLEEPMSLDYSPIKRIRKVKKPLVVESDSDDNDKLVESNSEKSKKISQIASTTENEATNKQIPSLEDAEHDQRDEKTKELGDTKNNVLCLNTKDEPETILEISKQEAETEINLSDDIGSGKPEIDMSGNEDSTLKKCVLVEKGKPIQDDLDSSFGLTEIEMFTDNVTSDPVIDSINALIADLDHDLNTSKNTDANNHFTKEISLENMLENITSPVKIDKKIKINVLPHESDMSKPDKTNKESNIKPLICSKDKLKSEPTFVSKIDNEITETLEEKQVSRIPPRKLETDISGIEINVSEIGLSIFAKEIEISNPPPFINDDKDSINVNVVDVGSNDAIVSTSEDGNVFQPETAFSNPTDIETVSSLSTPDSTITSKVKDVNPISVLSLTNESKSEMNSDITSTHVTDAASKNSSEAVPSEVGTSAEIESIGKLLSILQDKTKIKELLILLGDQSSKNEKIKKKLEKLSEIVSDDESAVEYDVEVKLNDEKKSSSNIVDDLASVKCCSQDLEDLKKIDSDSNAPDIIGDTGKLDSPKISCESLSEQKENKTDIVMNCSNESDDETASLITENIGITCAKESNCEPDSEQNENKNDIVKKSSLVEVEVSAINIGIEEHSKIVAINNVTTDQISSDINTSSSEFKVIEKNVSESGETEITKPITCAMVENNQENITIVDDKPVAKKTKRRGRGKKFNRKNNQIEFEDKRLNRSDEINLQPTELLDKPVPKKMSRELQKLQEDIKEMFLKEDMTSASGIRTCRIAKLVDKGKPKEDVSSNESNNQESLVVPKKCSEANSSEIMPDAEKIQKKKTAKSKSKGVNGNISTDKALSARKSETVVELDTKIKLKERKHGSLDPYDFETDSISDINNDDNKNESSSESESESIDSTKSSESTELSEKKKKVKRKRVRLWQAGVIKSKSKRKKLDLIPVPTTSTDDKSELKTRKVPDFTCFTDRSYCFRKHVFTYNCRLCLYTGTDIVHHYKKEHPHTEVPLSRLSPAVAKEAIKESEDVNFQGISKISSKKYVCRFCLKEFSRKKRLLEAFFWHVVSVHTGEYKQTCSKCVDTQVCPLDIDIPPPPIDANGQLLGYICEKCNYTQISLENLKTHVIVWHNDEQTAVYTINLASLSKSSLNHLLNKSDVISSASKEPRVLRSSRSNLSMAEASDDESDSTDEKIDNLQERRDKKEDEPFVETNKSGGIKSKITFESDITDEISNFNTIETSFKIESNSNIIQDKSQSEPGKRGDVIENTVIEKPDESSISQDIFDYPHFKIMYTGSRSKVYVCCINGNDYHYKTSLLISMKKHVQLNHTEIWDGYCFLCKVIVTPQGSHKFKDCFQHFLDKHLDNFPVLKEIPVPQEPLPQTSASTLSIDVPEKVVTNKSYINVRPLSDLVSNLSGPKPKDNSGLVLPIIESVISLGGNVDQPPPSPLYPAPRAENFETLMKYKYEEFQADIMSRKHRVVLEAMMSQIKLVQVFKCAGRFCSFTTDNAEDALLHASTHMRVGGVDSLNCVYCSFDSSGNAIDLITHVFKYHGCCPYVCSMCYYRAATSHLVHAHIKRVHDSSGDAEVLKSPFQTSPIQEDNILSREAAVPYYLCCDKTSPDGPCKFKTYTPGKFAEHLHLRHASSAELFCFICSASALTPAELIRHLKTHGLKLYQCTWCVFGADNETELLAHASALHPTRVPKAYLRIITNKEGTSEFRVLPLAQLNKTDVSVVEVPKKTQEDFPVREAERSMELEKLIGHTNFVTETITALENSASVTQHSSEIEPVPQPEHLVDDVRILENTDTHIPRAITPVPAEMADKSEQSTPILKTEKLDFTPEKTPQLEPEIVCLDSEDEDPPANVAILPAPSVEIPEVTPPVETEIKKVLSTELFLCSKCSMMMKCGAGFRKHINACFGYTSCVIPCAHCSVSLPKKDIVPHYKTHCDKTKEPPPRYFCQKCSIGFSNVNQAKEHQFIHHRADATEVSAVPKTAVPKSRRKRSLENREKAIEPPEKLKRFGPQDIDKLPINPILDDSVVCSLCEFSTKVRLNMVRHLQLHGLQQPVPQTAPVNPVPHLETNEKHFDRMVNLASSSVVVRPADKSSKPDTNPSVTLLVPPEAVARYPKYVSHKQRLTCGARGCSYISVDESMMKCHWETLHYGSNDFHCVHCPSYQHLDKSRPLTAFRILAHLKMHSEKLFACSQCSYYHYRRQILEKHLTDVHKGGNVMMVRDSSVTETSTLAAANASVVKVSAPTMDLKPWQCGLCKYKSLLRPEVADHCATVHNSKMQFKCAYCAFRTSNPENISKHQSMSHVGKPEEIFYYYYREGSVPDDPDGTTRWQKQSQNTVPSQPNVKTEDLSDIPPSLTETILPSIIPASPAVCIDLNLVKKEIEPIQETIEDLCKEFGEFCEPNGLKYKCSLCNNVIEDTVEAMQSHLFEELKYRKWGCSICSYKAFHKEGLGEHMQTEHRQNRDPIALPVDNRVETWVTKLLEHQTSLIAKYKENLAKQKIEILRSVPGPSASKPQTQTPKKLYSLLTTKTSPNKPGVADLENMFGPFGASSNSSFCCPKCNSSFNEEDLMRTHLESELNKIRWFCSNCSMRFQTYHEAQFHSRSVHIGQGARPVEATRDATVRSAWIEAVIKAQKTTDLAAQETNRDGTFHQIEDMSEPSENSLLVVRFEKNIPTPDAEPVRIASPSAKDSDEETLIIDEPLESRINKPVEVCPHCSYSNGSERTVRTHILRHYGLKPFMCPYCNLNGTRKSVEKHQKLYHAKKPIKLVPAAVPDETPSEYSKRIASSLIDASTAKLVCLVCRNYFTEAESFAHTHDKVQATFGKRGEVVVLCSVCHSLHKDVNAYFRHHKSIHPELEVNYVFSKLNSLANESKEMLYACGSCPQKFTQLKDMKSHADSNHESLLKYTIVPKLSKIPIIDLENDDEVQDSSKRKCDDFSILPPPKRTARKSTTKLPSSTVARKSTTKLPYNVRCETEEYSWYGTKPSNDGLEDVVAMMPFYNKTVAFSLKKLNDIININPLVVVEKINNV</sequence>
<feature type="region of interest" description="Disordered" evidence="9">
    <location>
        <begin position="1190"/>
        <end position="1248"/>
    </location>
</feature>
<feature type="domain" description="C2H2-type" evidence="10">
    <location>
        <begin position="3900"/>
        <end position="3928"/>
    </location>
</feature>
<feature type="compositionally biased region" description="Polar residues" evidence="9">
    <location>
        <begin position="1224"/>
        <end position="1237"/>
    </location>
</feature>
<feature type="compositionally biased region" description="Polar residues" evidence="9">
    <location>
        <begin position="408"/>
        <end position="421"/>
    </location>
</feature>
<dbReference type="Pfam" id="PF21538">
    <property type="entry name" value="Med15_M"/>
    <property type="match status" value="1"/>
</dbReference>
<feature type="region of interest" description="Disordered" evidence="9">
    <location>
        <begin position="617"/>
        <end position="637"/>
    </location>
</feature>
<gene>
    <name evidence="11" type="primary">jg20866</name>
    <name evidence="11" type="ORF">PAEG_LOCUS8945</name>
</gene>
<proteinExistence type="predicted"/>
<feature type="compositionally biased region" description="Basic and acidic residues" evidence="9">
    <location>
        <begin position="1141"/>
        <end position="1178"/>
    </location>
</feature>
<feature type="region of interest" description="Disordered" evidence="9">
    <location>
        <begin position="1552"/>
        <end position="1575"/>
    </location>
</feature>
<dbReference type="PANTHER" id="PTHR24392:SF56">
    <property type="entry name" value="ZINC FINGER PROTEIN 510"/>
    <property type="match status" value="1"/>
</dbReference>
<feature type="compositionally biased region" description="Basic residues" evidence="9">
    <location>
        <begin position="2436"/>
        <end position="2445"/>
    </location>
</feature>